<keyword evidence="3" id="KW-1185">Reference proteome</keyword>
<sequence length="90" mass="10410">MKYWETLTTEYDLSHQIEDSDISSDEEDQSIDLSFVNNESVDEEEMEIEQESTDNSLFKGESDPYEDNDNAMKTSFLAERPSTSDANPWL</sequence>
<evidence type="ECO:0000313" key="2">
    <source>
        <dbReference type="EMBL" id="MBW0589969.1"/>
    </source>
</evidence>
<gene>
    <name evidence="2" type="ORF">O181_129684</name>
</gene>
<protein>
    <submittedName>
        <fullName evidence="2">Uncharacterized protein</fullName>
    </submittedName>
</protein>
<dbReference type="EMBL" id="AVOT02136383">
    <property type="protein sequence ID" value="MBW0589969.1"/>
    <property type="molecule type" value="Genomic_DNA"/>
</dbReference>
<dbReference type="AlphaFoldDB" id="A0A9Q3Q9B6"/>
<comment type="caution">
    <text evidence="2">The sequence shown here is derived from an EMBL/GenBank/DDBJ whole genome shotgun (WGS) entry which is preliminary data.</text>
</comment>
<feature type="compositionally biased region" description="Acidic residues" evidence="1">
    <location>
        <begin position="40"/>
        <end position="52"/>
    </location>
</feature>
<dbReference type="Proteomes" id="UP000765509">
    <property type="component" value="Unassembled WGS sequence"/>
</dbReference>
<evidence type="ECO:0000256" key="1">
    <source>
        <dbReference type="SAM" id="MobiDB-lite"/>
    </source>
</evidence>
<evidence type="ECO:0000313" key="3">
    <source>
        <dbReference type="Proteomes" id="UP000765509"/>
    </source>
</evidence>
<proteinExistence type="predicted"/>
<reference evidence="2" key="1">
    <citation type="submission" date="2021-03" db="EMBL/GenBank/DDBJ databases">
        <title>Draft genome sequence of rust myrtle Austropuccinia psidii MF-1, a brazilian biotype.</title>
        <authorList>
            <person name="Quecine M.C."/>
            <person name="Pachon D.M.R."/>
            <person name="Bonatelli M.L."/>
            <person name="Correr F.H."/>
            <person name="Franceschini L.M."/>
            <person name="Leite T.F."/>
            <person name="Margarido G.R.A."/>
            <person name="Almeida C.A."/>
            <person name="Ferrarezi J.A."/>
            <person name="Labate C.A."/>
        </authorList>
    </citation>
    <scope>NUCLEOTIDE SEQUENCE</scope>
    <source>
        <strain evidence="2">MF-1</strain>
    </source>
</reference>
<accession>A0A9Q3Q9B6</accession>
<name>A0A9Q3Q9B6_9BASI</name>
<feature type="region of interest" description="Disordered" evidence="1">
    <location>
        <begin position="37"/>
        <end position="90"/>
    </location>
</feature>
<organism evidence="2 3">
    <name type="scientific">Austropuccinia psidii MF-1</name>
    <dbReference type="NCBI Taxonomy" id="1389203"/>
    <lineage>
        <taxon>Eukaryota</taxon>
        <taxon>Fungi</taxon>
        <taxon>Dikarya</taxon>
        <taxon>Basidiomycota</taxon>
        <taxon>Pucciniomycotina</taxon>
        <taxon>Pucciniomycetes</taxon>
        <taxon>Pucciniales</taxon>
        <taxon>Sphaerophragmiaceae</taxon>
        <taxon>Austropuccinia</taxon>
    </lineage>
</organism>
<feature type="compositionally biased region" description="Polar residues" evidence="1">
    <location>
        <begin position="81"/>
        <end position="90"/>
    </location>
</feature>